<dbReference type="AlphaFoldDB" id="A0A1F6TRT3"/>
<comment type="caution">
    <text evidence="1">The sequence shown here is derived from an EMBL/GenBank/DDBJ whole genome shotgun (WGS) entry which is preliminary data.</text>
</comment>
<dbReference type="Proteomes" id="UP000179360">
    <property type="component" value="Unassembled WGS sequence"/>
</dbReference>
<evidence type="ECO:0000313" key="1">
    <source>
        <dbReference type="EMBL" id="OGI47841.1"/>
    </source>
</evidence>
<evidence type="ECO:0000313" key="2">
    <source>
        <dbReference type="Proteomes" id="UP000179360"/>
    </source>
</evidence>
<reference evidence="1 2" key="1">
    <citation type="journal article" date="2016" name="Nat. Commun.">
        <title>Thousands of microbial genomes shed light on interconnected biogeochemical processes in an aquifer system.</title>
        <authorList>
            <person name="Anantharaman K."/>
            <person name="Brown C.T."/>
            <person name="Hug L.A."/>
            <person name="Sharon I."/>
            <person name="Castelle C.J."/>
            <person name="Probst A.J."/>
            <person name="Thomas B.C."/>
            <person name="Singh A."/>
            <person name="Wilkins M.J."/>
            <person name="Karaoz U."/>
            <person name="Brodie E.L."/>
            <person name="Williams K.H."/>
            <person name="Hubbard S.S."/>
            <person name="Banfield J.F."/>
        </authorList>
    </citation>
    <scope>NUCLEOTIDE SEQUENCE [LARGE SCALE GENOMIC DNA]</scope>
</reference>
<accession>A0A1F6TRT3</accession>
<name>A0A1F6TRT3_9PROT</name>
<proteinExistence type="predicted"/>
<organism evidence="1 2">
    <name type="scientific">Candidatus Muproteobacteria bacterium RIFCSPHIGHO2_01_FULL_65_16</name>
    <dbReference type="NCBI Taxonomy" id="1817764"/>
    <lineage>
        <taxon>Bacteria</taxon>
        <taxon>Pseudomonadati</taxon>
        <taxon>Pseudomonadota</taxon>
        <taxon>Candidatus Muproteobacteria</taxon>
    </lineage>
</organism>
<protein>
    <recommendedName>
        <fullName evidence="3">SHS2 domain-containing protein</fullName>
    </recommendedName>
</protein>
<evidence type="ECO:0008006" key="3">
    <source>
        <dbReference type="Google" id="ProtNLM"/>
    </source>
</evidence>
<dbReference type="EMBL" id="MFSY01000008">
    <property type="protein sequence ID" value="OGI47841.1"/>
    <property type="molecule type" value="Genomic_DNA"/>
</dbReference>
<sequence length="329" mass="35094">MLKKASVDEAIADLRLRAGDACRRVEQAFLPRASVGLVIGAESICAAHVVADADGRRVEEIRTEALPVRLFGGAPTATMQQALAGALEKIGAGFKDAYLPVHVALPDPVIQLVVFELEDLPKTKKSRAELVRWRLAKEFHAEGRPLDCAHQDLGAEDGKRLLLGQAGDGAWLAALKQALRDAGITPWTINAGVCHRFNRFHDRFASEANGGALVTLDPEWWTLTVWDREIRPRLARGRWRDGAAGNDGYEAIAADTERTILSYVRGGVERAIGRVFIAGEAPAIAGLSAALARRMRDGPVALSAGADFADAPAAAESGYAPLALAAAVS</sequence>
<gene>
    <name evidence="1" type="ORF">A2637_06720</name>
</gene>
<dbReference type="STRING" id="1817764.A2637_06720"/>